<reference evidence="3" key="1">
    <citation type="submission" date="2017-10" db="EMBL/GenBank/DDBJ databases">
        <title>Rapid genome shrinkage in a self-fertile nematode reveals novel sperm competition proteins.</title>
        <authorList>
            <person name="Yin D."/>
            <person name="Schwarz E.M."/>
            <person name="Thomas C.G."/>
            <person name="Felde R.L."/>
            <person name="Korf I.F."/>
            <person name="Cutter A.D."/>
            <person name="Schartner C.M."/>
            <person name="Ralston E.J."/>
            <person name="Meyer B.J."/>
            <person name="Haag E.S."/>
        </authorList>
    </citation>
    <scope>NUCLEOTIDE SEQUENCE [LARGE SCALE GENOMIC DNA]</scope>
    <source>
        <strain evidence="3">JU1422</strain>
    </source>
</reference>
<feature type="signal peptide" evidence="1">
    <location>
        <begin position="1"/>
        <end position="24"/>
    </location>
</feature>
<organism evidence="2 3">
    <name type="scientific">Caenorhabditis nigoni</name>
    <dbReference type="NCBI Taxonomy" id="1611254"/>
    <lineage>
        <taxon>Eukaryota</taxon>
        <taxon>Metazoa</taxon>
        <taxon>Ecdysozoa</taxon>
        <taxon>Nematoda</taxon>
        <taxon>Chromadorea</taxon>
        <taxon>Rhabditida</taxon>
        <taxon>Rhabditina</taxon>
        <taxon>Rhabditomorpha</taxon>
        <taxon>Rhabditoidea</taxon>
        <taxon>Rhabditidae</taxon>
        <taxon>Peloderinae</taxon>
        <taxon>Caenorhabditis</taxon>
    </lineage>
</organism>
<dbReference type="OrthoDB" id="5840533at2759"/>
<evidence type="ECO:0000313" key="2">
    <source>
        <dbReference type="EMBL" id="PIC46699.1"/>
    </source>
</evidence>
<dbReference type="AlphaFoldDB" id="A0A2G5V4J6"/>
<protein>
    <submittedName>
        <fullName evidence="2">Uncharacterized protein</fullName>
    </submittedName>
</protein>
<dbReference type="Proteomes" id="UP000230233">
    <property type="component" value="Chromosome II"/>
</dbReference>
<sequence>MFTFQKFLAFVLITVALMASFSSAQPIDEERPIFMERREASAFGDIIGELKGKGLGGRMRFGKRSSSPSSDISMAELRAIYGGGPVEYVQL</sequence>
<evidence type="ECO:0000313" key="3">
    <source>
        <dbReference type="Proteomes" id="UP000230233"/>
    </source>
</evidence>
<evidence type="ECO:0000256" key="1">
    <source>
        <dbReference type="SAM" id="SignalP"/>
    </source>
</evidence>
<keyword evidence="1" id="KW-0732">Signal</keyword>
<comment type="caution">
    <text evidence="2">The sequence shown here is derived from an EMBL/GenBank/DDBJ whole genome shotgun (WGS) entry which is preliminary data.</text>
</comment>
<feature type="chain" id="PRO_5013667243" evidence="1">
    <location>
        <begin position="25"/>
        <end position="91"/>
    </location>
</feature>
<accession>A0A2G5V4J6</accession>
<dbReference type="STRING" id="1611254.A0A2G5V4J6"/>
<keyword evidence="3" id="KW-1185">Reference proteome</keyword>
<name>A0A2G5V4J6_9PELO</name>
<dbReference type="EMBL" id="PDUG01000002">
    <property type="protein sequence ID" value="PIC46699.1"/>
    <property type="molecule type" value="Genomic_DNA"/>
</dbReference>
<gene>
    <name evidence="2" type="primary">Cni-flp-27</name>
    <name evidence="2" type="synonym">Cnig_chr_II.g6303</name>
    <name evidence="2" type="ORF">B9Z55_006303</name>
</gene>
<proteinExistence type="predicted"/>